<evidence type="ECO:0000256" key="4">
    <source>
        <dbReference type="ARBA" id="ARBA00022989"/>
    </source>
</evidence>
<dbReference type="PANTHER" id="PTHR43652">
    <property type="entry name" value="BASIC AMINO ACID ANTIPORTER YFCC-RELATED"/>
    <property type="match status" value="1"/>
</dbReference>
<feature type="transmembrane region" description="Helical" evidence="6">
    <location>
        <begin position="389"/>
        <end position="409"/>
    </location>
</feature>
<organism evidence="7 8">
    <name type="scientific">Rohdeia mirabilis</name>
    <dbReference type="NCBI Taxonomy" id="2528008"/>
    <lineage>
        <taxon>Bacteria</taxon>
        <taxon>Pseudomonadati</taxon>
        <taxon>Planctomycetota</taxon>
        <taxon>Planctomycetia</taxon>
        <taxon>Planctomycetia incertae sedis</taxon>
        <taxon>Rohdeia</taxon>
    </lineage>
</organism>
<feature type="transmembrane region" description="Helical" evidence="6">
    <location>
        <begin position="20"/>
        <end position="38"/>
    </location>
</feature>
<keyword evidence="8" id="KW-1185">Reference proteome</keyword>
<proteinExistence type="predicted"/>
<keyword evidence="2" id="KW-1003">Cell membrane</keyword>
<feature type="transmembrane region" description="Helical" evidence="6">
    <location>
        <begin position="153"/>
        <end position="173"/>
    </location>
</feature>
<dbReference type="Proteomes" id="UP000319342">
    <property type="component" value="Chromosome"/>
</dbReference>
<name>A0A518D0R5_9BACT</name>
<feature type="transmembrane region" description="Helical" evidence="6">
    <location>
        <begin position="515"/>
        <end position="537"/>
    </location>
</feature>
<evidence type="ECO:0008006" key="9">
    <source>
        <dbReference type="Google" id="ProtNLM"/>
    </source>
</evidence>
<keyword evidence="5 6" id="KW-0472">Membrane</keyword>
<feature type="transmembrane region" description="Helical" evidence="6">
    <location>
        <begin position="334"/>
        <end position="355"/>
    </location>
</feature>
<feature type="transmembrane region" description="Helical" evidence="6">
    <location>
        <begin position="193"/>
        <end position="226"/>
    </location>
</feature>
<feature type="transmembrane region" description="Helical" evidence="6">
    <location>
        <begin position="276"/>
        <end position="295"/>
    </location>
</feature>
<accession>A0A518D0R5</accession>
<evidence type="ECO:0000313" key="8">
    <source>
        <dbReference type="Proteomes" id="UP000319342"/>
    </source>
</evidence>
<sequence length="543" mass="56712">MAADTSEGSPAPAVGRMPGTLVILGAILLLSALATLFLPRGEYARETRTLTQLKPHVVAEGETLDALLAATGAPADTKLGAVLDASTSQPVAALVPGTRVLVPRPGLTRDTIVPNTYRRLSDEDPRSFGEKVSVAARAVALAPISGFEARASVIGFVLMIGAAFGVLLATGAIDRALVSGVTTLGDGRARLLIVPASIFLFSACGATFGMGESTIAFVLVTIPLAIRLGYDTLTGITMCYLASQVGFAGAFFNPFTIGVATSIAELPYPSALAFRVVSWFLVTATAALFAMWWAARVRRDPSRSPTAALDARWRERLEGGDVGHTGLSLRDWSVVLVALGTLVFSGVGVAVWDWYITEMAALFVVAGVLGGFLGGFGTARIASEFKDGAATMVEPALIIALSAGVLQVLEAGQVLDTVLMALAAPLEQLSQPVAATLIMGGQAVVNFFVPSGSGQAALTMPVMTPLCDILAMDRQVGVLAFQFGDGFGNMLIPTSAVLMGVLGAARVPWSVWVRWVWKLILLLHVIAAVLLVVALNVPQAWLR</sequence>
<evidence type="ECO:0000256" key="6">
    <source>
        <dbReference type="SAM" id="Phobius"/>
    </source>
</evidence>
<dbReference type="InterPro" id="IPR051679">
    <property type="entry name" value="DASS-Related_Transporters"/>
</dbReference>
<dbReference type="GO" id="GO:0005886">
    <property type="term" value="C:plasma membrane"/>
    <property type="evidence" value="ECO:0007669"/>
    <property type="project" value="UniProtKB-SubCell"/>
</dbReference>
<evidence type="ECO:0000256" key="5">
    <source>
        <dbReference type="ARBA" id="ARBA00023136"/>
    </source>
</evidence>
<dbReference type="EMBL" id="CP036290">
    <property type="protein sequence ID" value="QDU85073.1"/>
    <property type="molecule type" value="Genomic_DNA"/>
</dbReference>
<feature type="transmembrane region" description="Helical" evidence="6">
    <location>
        <begin position="490"/>
        <end position="509"/>
    </location>
</feature>
<gene>
    <name evidence="7" type="ORF">Pla163_21980</name>
</gene>
<evidence type="ECO:0000256" key="2">
    <source>
        <dbReference type="ARBA" id="ARBA00022475"/>
    </source>
</evidence>
<dbReference type="AlphaFoldDB" id="A0A518D0R5"/>
<feature type="transmembrane region" description="Helical" evidence="6">
    <location>
        <begin position="238"/>
        <end position="264"/>
    </location>
</feature>
<dbReference type="InterPro" id="IPR018385">
    <property type="entry name" value="C4_dicarb_anaerob_car-like"/>
</dbReference>
<evidence type="ECO:0000313" key="7">
    <source>
        <dbReference type="EMBL" id="QDU85073.1"/>
    </source>
</evidence>
<evidence type="ECO:0000256" key="3">
    <source>
        <dbReference type="ARBA" id="ARBA00022692"/>
    </source>
</evidence>
<keyword evidence="3 6" id="KW-0812">Transmembrane</keyword>
<feature type="transmembrane region" description="Helical" evidence="6">
    <location>
        <begin position="361"/>
        <end position="382"/>
    </location>
</feature>
<dbReference type="PANTHER" id="PTHR43652:SF2">
    <property type="entry name" value="BASIC AMINO ACID ANTIPORTER YFCC-RELATED"/>
    <property type="match status" value="1"/>
</dbReference>
<evidence type="ECO:0000256" key="1">
    <source>
        <dbReference type="ARBA" id="ARBA00004651"/>
    </source>
</evidence>
<protein>
    <recommendedName>
        <fullName evidence="9">C4-dicarboxylate anaerobic carrier</fullName>
    </recommendedName>
</protein>
<reference evidence="7 8" key="1">
    <citation type="submission" date="2019-02" db="EMBL/GenBank/DDBJ databases">
        <title>Deep-cultivation of Planctomycetes and their phenomic and genomic characterization uncovers novel biology.</title>
        <authorList>
            <person name="Wiegand S."/>
            <person name="Jogler M."/>
            <person name="Boedeker C."/>
            <person name="Pinto D."/>
            <person name="Vollmers J."/>
            <person name="Rivas-Marin E."/>
            <person name="Kohn T."/>
            <person name="Peeters S.H."/>
            <person name="Heuer A."/>
            <person name="Rast P."/>
            <person name="Oberbeckmann S."/>
            <person name="Bunk B."/>
            <person name="Jeske O."/>
            <person name="Meyerdierks A."/>
            <person name="Storesund J.E."/>
            <person name="Kallscheuer N."/>
            <person name="Luecker S."/>
            <person name="Lage O.M."/>
            <person name="Pohl T."/>
            <person name="Merkel B.J."/>
            <person name="Hornburger P."/>
            <person name="Mueller R.-W."/>
            <person name="Bruemmer F."/>
            <person name="Labrenz M."/>
            <person name="Spormann A.M."/>
            <person name="Op den Camp H."/>
            <person name="Overmann J."/>
            <person name="Amann R."/>
            <person name="Jetten M.S.M."/>
            <person name="Mascher T."/>
            <person name="Medema M.H."/>
            <person name="Devos D.P."/>
            <person name="Kaster A.-K."/>
            <person name="Ovreas L."/>
            <person name="Rohde M."/>
            <person name="Galperin M.Y."/>
            <person name="Jogler C."/>
        </authorList>
    </citation>
    <scope>NUCLEOTIDE SEQUENCE [LARGE SCALE GENOMIC DNA]</scope>
    <source>
        <strain evidence="7 8">Pla163</strain>
    </source>
</reference>
<comment type="subcellular location">
    <subcellularLocation>
        <location evidence="1">Cell membrane</location>
        <topology evidence="1">Multi-pass membrane protein</topology>
    </subcellularLocation>
</comment>
<keyword evidence="4 6" id="KW-1133">Transmembrane helix</keyword>
<dbReference type="Pfam" id="PF03606">
    <property type="entry name" value="DcuC"/>
    <property type="match status" value="1"/>
</dbReference>
<dbReference type="OrthoDB" id="255482at2"/>